<keyword evidence="5" id="KW-0645">Protease</keyword>
<dbReference type="GO" id="GO:0016887">
    <property type="term" value="F:ATP hydrolysis activity"/>
    <property type="evidence" value="ECO:0007669"/>
    <property type="project" value="InterPro"/>
</dbReference>
<dbReference type="InterPro" id="IPR050928">
    <property type="entry name" value="ATP-dep_Zn_Metalloprotease"/>
</dbReference>
<feature type="region of interest" description="Disordered" evidence="16">
    <location>
        <begin position="34"/>
        <end position="101"/>
    </location>
</feature>
<keyword evidence="6 17" id="KW-0812">Transmembrane</keyword>
<dbReference type="InterPro" id="IPR003959">
    <property type="entry name" value="ATPase_AAA_core"/>
</dbReference>
<keyword evidence="13 19" id="KW-0482">Metalloprotease</keyword>
<dbReference type="GO" id="GO:0005524">
    <property type="term" value="F:ATP binding"/>
    <property type="evidence" value="ECO:0007669"/>
    <property type="project" value="UniProtKB-KW"/>
</dbReference>
<dbReference type="InterPro" id="IPR027417">
    <property type="entry name" value="P-loop_NTPase"/>
</dbReference>
<evidence type="ECO:0000256" key="17">
    <source>
        <dbReference type="SAM" id="Phobius"/>
    </source>
</evidence>
<dbReference type="SUPFAM" id="SSF140990">
    <property type="entry name" value="FtsH protease domain-like"/>
    <property type="match status" value="1"/>
</dbReference>
<evidence type="ECO:0000256" key="5">
    <source>
        <dbReference type="ARBA" id="ARBA00022670"/>
    </source>
</evidence>
<dbReference type="NCBIfam" id="TIGR01241">
    <property type="entry name" value="FtsH_fam"/>
    <property type="match status" value="1"/>
</dbReference>
<dbReference type="FunFam" id="1.10.8.60:FF:000019">
    <property type="entry name" value="AFG3-like AAA ATPase 2"/>
    <property type="match status" value="1"/>
</dbReference>
<dbReference type="GeneID" id="7839824"/>
<accession>I7MAA8</accession>
<dbReference type="GO" id="GO:0034982">
    <property type="term" value="P:mitochondrial protein processing"/>
    <property type="evidence" value="ECO:0007669"/>
    <property type="project" value="TreeGrafter"/>
</dbReference>
<comment type="subcellular location">
    <subcellularLocation>
        <location evidence="2">Mitochondrion membrane</location>
        <topology evidence="2">Multi-pass membrane protein</topology>
    </subcellularLocation>
</comment>
<feature type="compositionally biased region" description="Basic and acidic residues" evidence="16">
    <location>
        <begin position="144"/>
        <end position="171"/>
    </location>
</feature>
<feature type="domain" description="AAA+ ATPase" evidence="18">
    <location>
        <begin position="411"/>
        <end position="549"/>
    </location>
</feature>
<protein>
    <submittedName>
        <fullName evidence="19">ATP-dependent metalloprotease FtsH</fullName>
    </submittedName>
</protein>
<evidence type="ECO:0000256" key="2">
    <source>
        <dbReference type="ARBA" id="ARBA00004225"/>
    </source>
</evidence>
<evidence type="ECO:0000256" key="14">
    <source>
        <dbReference type="ARBA" id="ARBA00023128"/>
    </source>
</evidence>
<evidence type="ECO:0000256" key="8">
    <source>
        <dbReference type="ARBA" id="ARBA00022741"/>
    </source>
</evidence>
<dbReference type="PANTHER" id="PTHR43655">
    <property type="entry name" value="ATP-DEPENDENT PROTEASE"/>
    <property type="match status" value="1"/>
</dbReference>
<dbReference type="FunFam" id="1.20.58.760:FF:000003">
    <property type="entry name" value="AFG3-like AAA ATPase 2"/>
    <property type="match status" value="1"/>
</dbReference>
<evidence type="ECO:0000256" key="1">
    <source>
        <dbReference type="ARBA" id="ARBA00001947"/>
    </source>
</evidence>
<keyword evidence="12 17" id="KW-1133">Transmembrane helix</keyword>
<comment type="similarity">
    <text evidence="4">In the N-terminal section; belongs to the AAA ATPase family.</text>
</comment>
<dbReference type="HAMAP" id="MF_01458">
    <property type="entry name" value="FtsH"/>
    <property type="match status" value="1"/>
</dbReference>
<evidence type="ECO:0000259" key="18">
    <source>
        <dbReference type="SMART" id="SM00382"/>
    </source>
</evidence>
<feature type="compositionally biased region" description="Basic residues" evidence="16">
    <location>
        <begin position="181"/>
        <end position="195"/>
    </location>
</feature>
<dbReference type="Gene3D" id="1.20.58.760">
    <property type="entry name" value="Peptidase M41"/>
    <property type="match status" value="1"/>
</dbReference>
<evidence type="ECO:0000256" key="10">
    <source>
        <dbReference type="ARBA" id="ARBA00022833"/>
    </source>
</evidence>
<feature type="compositionally biased region" description="Basic and acidic residues" evidence="16">
    <location>
        <begin position="55"/>
        <end position="67"/>
    </location>
</feature>
<evidence type="ECO:0000256" key="16">
    <source>
        <dbReference type="SAM" id="MobiDB-lite"/>
    </source>
</evidence>
<dbReference type="OrthoDB" id="1413014at2759"/>
<evidence type="ECO:0000256" key="9">
    <source>
        <dbReference type="ARBA" id="ARBA00022801"/>
    </source>
</evidence>
<feature type="transmembrane region" description="Helical" evidence="17">
    <location>
        <begin position="332"/>
        <end position="349"/>
    </location>
</feature>
<evidence type="ECO:0000313" key="20">
    <source>
        <dbReference type="Proteomes" id="UP000009168"/>
    </source>
</evidence>
<dbReference type="FunCoup" id="I7MAA8">
    <property type="interactions" value="424"/>
</dbReference>
<sequence>MLLNSTKRFGQLLLQQSRYINFTKKLTSIPQMHFCQEPPQGFKKFDRRRRGSSNQRDRGNQKDKEQNEQTIEVEEQEQQKHKDQQQNEGQSKQDNNEKQDQSYIERWKERVMKEIQKQDQEFKKNLKDLQNSMQEQEINKSNQKKSDQDDKNDKKSEDHEEKEKKDEHKEDQQEETASEGRHHHKSKKHKKHKSQKKNEQQPDNLMRIEIPVGRALIYGGLAFVVFNIASEFLNNAFEIDYKAFVKDYLEPGLIQKIYIYRDNKYTFHIKTYAVIVTKDGAERTLTVTDPDCFLENLEIYQKSKGVQQDNMIAVEFKYATDIQRYLYTLRKYSLSMLIIALIFYTNRFSKGFLKDMNPSLGENVIKEFGVDSKIKTKFSDVAGQAEAKKEVMEFVDFLKHPSKYEGLGAKMPKGALLTGPPGTGKTLLAKACAGESGVPFFFMSGSDFVQMYVGVGSSRVRQLFEAAKKKSPSIIFIDEIDAIGRKRDDRGGGSDERANTLNQLLVEMDGFSTDSKVIVFAATNRKELLDPALIRPGRFDRQIEITNPDIEGRKEIFIVHLTPLKIDPSKTVEEIAKRLATLTPGFSGADIMNLCNEAAILAARQNKAYIEAIDFEMASERVMAGLEKKSRSDEQEMKVIAVHESGHAVCSWFLEGGDPLLKLTIIPRTKGSLGYAQYLPNESSLQTKEELLDRLCCILGGRVAEEIFFNKITTGAYDDLEKIYKMAHAIITKYGMSDRIGYVGLKEGDYLKSYSDKTNRIVDEEISLMIKQQTERTREIILSKKDLIQKLSDALLEKKTLDLSQIKAILGERPFSPKSNYKAYLESNEEQEKEKQKIEQDQQQKEQQQQQQQQQSQQQQEPKPQS</sequence>
<keyword evidence="8" id="KW-0547">Nucleotide-binding</keyword>
<keyword evidence="20" id="KW-1185">Reference proteome</keyword>
<keyword evidence="9" id="KW-0378">Hydrolase</keyword>
<dbReference type="PROSITE" id="PS00674">
    <property type="entry name" value="AAA"/>
    <property type="match status" value="1"/>
</dbReference>
<dbReference type="InterPro" id="IPR041569">
    <property type="entry name" value="AAA_lid_3"/>
</dbReference>
<dbReference type="Gene3D" id="3.40.1690.20">
    <property type="match status" value="1"/>
</dbReference>
<dbReference type="SMART" id="SM00382">
    <property type="entry name" value="AAA"/>
    <property type="match status" value="1"/>
</dbReference>
<keyword evidence="14" id="KW-0496">Mitochondrion</keyword>
<dbReference type="GO" id="GO:0004222">
    <property type="term" value="F:metalloendopeptidase activity"/>
    <property type="evidence" value="ECO:0007669"/>
    <property type="project" value="InterPro"/>
</dbReference>
<dbReference type="RefSeq" id="XP_001024476.2">
    <property type="nucleotide sequence ID" value="XM_001024476.2"/>
</dbReference>
<evidence type="ECO:0000256" key="4">
    <source>
        <dbReference type="ARBA" id="ARBA00010550"/>
    </source>
</evidence>
<name>I7MAA8_TETTS</name>
<dbReference type="InterPro" id="IPR000642">
    <property type="entry name" value="Peptidase_M41"/>
</dbReference>
<dbReference type="InterPro" id="IPR003593">
    <property type="entry name" value="AAA+_ATPase"/>
</dbReference>
<gene>
    <name evidence="19" type="ORF">TTHERM_00298420</name>
</gene>
<dbReference type="Gene3D" id="3.40.50.300">
    <property type="entry name" value="P-loop containing nucleotide triphosphate hydrolases"/>
    <property type="match status" value="1"/>
</dbReference>
<dbReference type="GO" id="GO:0004176">
    <property type="term" value="F:ATP-dependent peptidase activity"/>
    <property type="evidence" value="ECO:0007669"/>
    <property type="project" value="InterPro"/>
</dbReference>
<dbReference type="GO" id="GO:0005745">
    <property type="term" value="C:m-AAA complex"/>
    <property type="evidence" value="ECO:0007669"/>
    <property type="project" value="TreeGrafter"/>
</dbReference>
<evidence type="ECO:0000256" key="7">
    <source>
        <dbReference type="ARBA" id="ARBA00022723"/>
    </source>
</evidence>
<dbReference type="Pfam" id="PF17862">
    <property type="entry name" value="AAA_lid_3"/>
    <property type="match status" value="1"/>
</dbReference>
<dbReference type="InterPro" id="IPR037219">
    <property type="entry name" value="Peptidase_M41-like"/>
</dbReference>
<keyword evidence="10" id="KW-0862">Zinc</keyword>
<comment type="cofactor">
    <cofactor evidence="1">
        <name>Zn(2+)</name>
        <dbReference type="ChEBI" id="CHEBI:29105"/>
    </cofactor>
</comment>
<dbReference type="InterPro" id="IPR003960">
    <property type="entry name" value="ATPase_AAA_CS"/>
</dbReference>
<dbReference type="PANTHER" id="PTHR43655:SF2">
    <property type="entry name" value="AFG3 LIKE MATRIX AAA PEPTIDASE SUBUNIT 2, ISOFORM A"/>
    <property type="match status" value="1"/>
</dbReference>
<evidence type="ECO:0000256" key="13">
    <source>
        <dbReference type="ARBA" id="ARBA00023049"/>
    </source>
</evidence>
<dbReference type="SUPFAM" id="SSF52540">
    <property type="entry name" value="P-loop containing nucleoside triphosphate hydrolases"/>
    <property type="match status" value="1"/>
</dbReference>
<dbReference type="FunFam" id="3.40.50.300:FF:000001">
    <property type="entry name" value="ATP-dependent zinc metalloprotease FtsH"/>
    <property type="match status" value="1"/>
</dbReference>
<reference evidence="20" key="1">
    <citation type="journal article" date="2006" name="PLoS Biol.">
        <title>Macronuclear genome sequence of the ciliate Tetrahymena thermophila, a model eukaryote.</title>
        <authorList>
            <person name="Eisen J.A."/>
            <person name="Coyne R.S."/>
            <person name="Wu M."/>
            <person name="Wu D."/>
            <person name="Thiagarajan M."/>
            <person name="Wortman J.R."/>
            <person name="Badger J.H."/>
            <person name="Ren Q."/>
            <person name="Amedeo P."/>
            <person name="Jones K.M."/>
            <person name="Tallon L.J."/>
            <person name="Delcher A.L."/>
            <person name="Salzberg S.L."/>
            <person name="Silva J.C."/>
            <person name="Haas B.J."/>
            <person name="Majoros W.H."/>
            <person name="Farzad M."/>
            <person name="Carlton J.M."/>
            <person name="Smith R.K. Jr."/>
            <person name="Garg J."/>
            <person name="Pearlman R.E."/>
            <person name="Karrer K.M."/>
            <person name="Sun L."/>
            <person name="Manning G."/>
            <person name="Elde N.C."/>
            <person name="Turkewitz A.P."/>
            <person name="Asai D.J."/>
            <person name="Wilkes D.E."/>
            <person name="Wang Y."/>
            <person name="Cai H."/>
            <person name="Collins K."/>
            <person name="Stewart B.A."/>
            <person name="Lee S.R."/>
            <person name="Wilamowska K."/>
            <person name="Weinberg Z."/>
            <person name="Ruzzo W.L."/>
            <person name="Wloga D."/>
            <person name="Gaertig J."/>
            <person name="Frankel J."/>
            <person name="Tsao C.-C."/>
            <person name="Gorovsky M.A."/>
            <person name="Keeling P.J."/>
            <person name="Waller R.F."/>
            <person name="Patron N.J."/>
            <person name="Cherry J.M."/>
            <person name="Stover N.A."/>
            <person name="Krieger C.J."/>
            <person name="del Toro C."/>
            <person name="Ryder H.F."/>
            <person name="Williamson S.C."/>
            <person name="Barbeau R.A."/>
            <person name="Hamilton E.P."/>
            <person name="Orias E."/>
        </authorList>
    </citation>
    <scope>NUCLEOTIDE SEQUENCE [LARGE SCALE GENOMIC DNA]</scope>
    <source>
        <strain evidence="20">SB210</strain>
    </source>
</reference>
<organism evidence="19 20">
    <name type="scientific">Tetrahymena thermophila (strain SB210)</name>
    <dbReference type="NCBI Taxonomy" id="312017"/>
    <lineage>
        <taxon>Eukaryota</taxon>
        <taxon>Sar</taxon>
        <taxon>Alveolata</taxon>
        <taxon>Ciliophora</taxon>
        <taxon>Intramacronucleata</taxon>
        <taxon>Oligohymenophorea</taxon>
        <taxon>Hymenostomatida</taxon>
        <taxon>Tetrahymenina</taxon>
        <taxon>Tetrahymenidae</taxon>
        <taxon>Tetrahymena</taxon>
    </lineage>
</organism>
<dbReference type="EMBL" id="GG662449">
    <property type="protein sequence ID" value="EAS04231.2"/>
    <property type="molecule type" value="Genomic_DNA"/>
</dbReference>
<evidence type="ECO:0000256" key="12">
    <source>
        <dbReference type="ARBA" id="ARBA00022989"/>
    </source>
</evidence>
<dbReference type="InParanoid" id="I7MAA8"/>
<dbReference type="KEGG" id="tet:TTHERM_00298420"/>
<keyword evidence="15 17" id="KW-0472">Membrane</keyword>
<feature type="region of interest" description="Disordered" evidence="16">
    <location>
        <begin position="134"/>
        <end position="204"/>
    </location>
</feature>
<evidence type="ECO:0000313" key="19">
    <source>
        <dbReference type="EMBL" id="EAS04231.2"/>
    </source>
</evidence>
<dbReference type="AlphaFoldDB" id="I7MAA8"/>
<dbReference type="InterPro" id="IPR005936">
    <property type="entry name" value="FtsH"/>
</dbReference>
<feature type="region of interest" description="Disordered" evidence="16">
    <location>
        <begin position="817"/>
        <end position="866"/>
    </location>
</feature>
<feature type="compositionally biased region" description="Basic and acidic residues" evidence="16">
    <location>
        <begin position="830"/>
        <end position="844"/>
    </location>
</feature>
<keyword evidence="7" id="KW-0479">Metal-binding</keyword>
<dbReference type="GO" id="GO:0046872">
    <property type="term" value="F:metal ion binding"/>
    <property type="evidence" value="ECO:0007669"/>
    <property type="project" value="UniProtKB-KW"/>
</dbReference>
<evidence type="ECO:0000256" key="6">
    <source>
        <dbReference type="ARBA" id="ARBA00022692"/>
    </source>
</evidence>
<comment type="similarity">
    <text evidence="3">In the C-terminal section; belongs to the peptidase M41 family.</text>
</comment>
<keyword evidence="11" id="KW-0067">ATP-binding</keyword>
<evidence type="ECO:0000256" key="3">
    <source>
        <dbReference type="ARBA" id="ARBA00010044"/>
    </source>
</evidence>
<feature type="compositionally biased region" description="Low complexity" evidence="16">
    <location>
        <begin position="845"/>
        <end position="866"/>
    </location>
</feature>
<dbReference type="CDD" id="cd19501">
    <property type="entry name" value="RecA-like_FtsH"/>
    <property type="match status" value="1"/>
</dbReference>
<evidence type="ECO:0000256" key="15">
    <source>
        <dbReference type="ARBA" id="ARBA00023136"/>
    </source>
</evidence>
<dbReference type="Gene3D" id="1.10.8.60">
    <property type="match status" value="1"/>
</dbReference>
<proteinExistence type="inferred from homology"/>
<dbReference type="Pfam" id="PF00004">
    <property type="entry name" value="AAA"/>
    <property type="match status" value="1"/>
</dbReference>
<dbReference type="Proteomes" id="UP000009168">
    <property type="component" value="Unassembled WGS sequence"/>
</dbReference>
<dbReference type="Pfam" id="PF01434">
    <property type="entry name" value="Peptidase_M41"/>
    <property type="match status" value="1"/>
</dbReference>
<evidence type="ECO:0000256" key="11">
    <source>
        <dbReference type="ARBA" id="ARBA00022840"/>
    </source>
</evidence>
<dbReference type="STRING" id="312017.I7MAA8"/>
<dbReference type="eggNOG" id="KOG0731">
    <property type="taxonomic scope" value="Eukaryota"/>
</dbReference>